<dbReference type="SUPFAM" id="SSF53187">
    <property type="entry name" value="Zn-dependent exopeptidases"/>
    <property type="match status" value="1"/>
</dbReference>
<name>A0A2S5TCJ7_9GAMM</name>
<feature type="chain" id="PRO_5015467130" description="Peptidase M28 domain-containing protein" evidence="1">
    <location>
        <begin position="24"/>
        <end position="555"/>
    </location>
</feature>
<dbReference type="Gene3D" id="3.50.30.30">
    <property type="match status" value="1"/>
</dbReference>
<evidence type="ECO:0008006" key="4">
    <source>
        <dbReference type="Google" id="ProtNLM"/>
    </source>
</evidence>
<feature type="signal peptide" evidence="1">
    <location>
        <begin position="1"/>
        <end position="23"/>
    </location>
</feature>
<dbReference type="PROSITE" id="PS51257">
    <property type="entry name" value="PROKAR_LIPOPROTEIN"/>
    <property type="match status" value="1"/>
</dbReference>
<gene>
    <name evidence="2" type="ORF">C3942_16620</name>
</gene>
<proteinExistence type="predicted"/>
<evidence type="ECO:0000313" key="3">
    <source>
        <dbReference type="Proteomes" id="UP000238220"/>
    </source>
</evidence>
<evidence type="ECO:0000256" key="1">
    <source>
        <dbReference type="SAM" id="SignalP"/>
    </source>
</evidence>
<dbReference type="Proteomes" id="UP000238220">
    <property type="component" value="Unassembled WGS sequence"/>
</dbReference>
<accession>A0A2S5TCJ7</accession>
<sequence>MSLSLRLARGAGLAMAAAGLLLAAGCGSSQPVEGGNGGTPGIDHSREFDAKLMPTLAQVRGWQYEIDRFDNGFRPAGSVAEIAYAQRLASQLRGMGVPDVRLEPYPVDRWVAQKAQLELLWGESPEDVPLVSYIPFSGNTGAEGLEGPLVYVPGLAAVDLTDVVVRMLDSGALAGGVLGLVQSLVSLLGDTASGLSSIVSLLAAADVRGKIVVYDLPRLTIPIGVLSSIALHVTDDAGTMGFTTPFSRPFLDMVVAQVVTTALKAAGAAGAVGIVDYPLEAAQGSYYPFFARFLPASPTVYLDRDTGAALKQRLLANPLSPKPARLTLHALEESVEAYNVVAVLPGASELEIVLSSHTDGTNSIEDNGPAAILGIMRYFTRIPQAQRKRSLRVVFSGGHFGGGGLGHYIEEHHDELQEKVLAAIEIEHVGAREWLEIAPGVMGLTGLNEPQVIVTPFGAAFERESILLSQQFDRSIVLPPVLPFGEGQAYRNDAGLPMIQYITGPVYLLNFGIPRVTSEFTDYPLMHAQVGAFVRMILNLGNEPAGVLRSGLEER</sequence>
<keyword evidence="3" id="KW-1185">Reference proteome</keyword>
<dbReference type="Gene3D" id="3.40.630.10">
    <property type="entry name" value="Zn peptidases"/>
    <property type="match status" value="1"/>
</dbReference>
<comment type="caution">
    <text evidence="2">The sequence shown here is derived from an EMBL/GenBank/DDBJ whole genome shotgun (WGS) entry which is preliminary data.</text>
</comment>
<evidence type="ECO:0000313" key="2">
    <source>
        <dbReference type="EMBL" id="PPE72676.1"/>
    </source>
</evidence>
<organism evidence="2 3">
    <name type="scientific">Solimonas fluminis</name>
    <dbReference type="NCBI Taxonomy" id="2086571"/>
    <lineage>
        <taxon>Bacteria</taxon>
        <taxon>Pseudomonadati</taxon>
        <taxon>Pseudomonadota</taxon>
        <taxon>Gammaproteobacteria</taxon>
        <taxon>Nevskiales</taxon>
        <taxon>Nevskiaceae</taxon>
        <taxon>Solimonas</taxon>
    </lineage>
</organism>
<dbReference type="EMBL" id="PSNW01000010">
    <property type="protein sequence ID" value="PPE72676.1"/>
    <property type="molecule type" value="Genomic_DNA"/>
</dbReference>
<dbReference type="OrthoDB" id="9769665at2"/>
<keyword evidence="1" id="KW-0732">Signal</keyword>
<protein>
    <recommendedName>
        <fullName evidence="4">Peptidase M28 domain-containing protein</fullName>
    </recommendedName>
</protein>
<dbReference type="RefSeq" id="WP_104231486.1">
    <property type="nucleotide sequence ID" value="NZ_PSNW01000010.1"/>
</dbReference>
<dbReference type="AlphaFoldDB" id="A0A2S5TCJ7"/>
<reference evidence="2 3" key="1">
    <citation type="submission" date="2018-02" db="EMBL/GenBank/DDBJ databases">
        <title>Genome sequencing of Solimonas sp. HR-BB.</title>
        <authorList>
            <person name="Lee Y."/>
            <person name="Jeon C.O."/>
        </authorList>
    </citation>
    <scope>NUCLEOTIDE SEQUENCE [LARGE SCALE GENOMIC DNA]</scope>
    <source>
        <strain evidence="2 3">HR-BB</strain>
    </source>
</reference>